<keyword evidence="3" id="KW-1185">Reference proteome</keyword>
<comment type="caution">
    <text evidence="2">The sequence shown here is derived from an EMBL/GenBank/DDBJ whole genome shotgun (WGS) entry which is preliminary data.</text>
</comment>
<dbReference type="Gene3D" id="3.40.30.10">
    <property type="entry name" value="Glutaredoxin"/>
    <property type="match status" value="1"/>
</dbReference>
<dbReference type="InterPro" id="IPR013766">
    <property type="entry name" value="Thioredoxin_domain"/>
</dbReference>
<evidence type="ECO:0000259" key="1">
    <source>
        <dbReference type="Pfam" id="PF00085"/>
    </source>
</evidence>
<dbReference type="InterPro" id="IPR036249">
    <property type="entry name" value="Thioredoxin-like_sf"/>
</dbReference>
<dbReference type="STRING" id="1497955.HMPREF1872_00988"/>
<dbReference type="EMBL" id="LSCV01000031">
    <property type="protein sequence ID" value="KXB40177.1"/>
    <property type="molecule type" value="Genomic_DNA"/>
</dbReference>
<gene>
    <name evidence="2" type="ORF">HMPREF1872_00988</name>
</gene>
<evidence type="ECO:0000313" key="3">
    <source>
        <dbReference type="Proteomes" id="UP000070080"/>
    </source>
</evidence>
<sequence length="191" mass="21368">MQKLFSHMHSKWHCKQLLALLVGLLGLLSACKRDTQTSLPEIAKSSQSVIATNGKSTALNNFKNLINIPNFAIIKLAETENHSLNYNAEFLTTIESSKQPVVLYCITTWSEAANNYLPKFIDVYKAYGDNCDFYIVNIEACASLAEKYQLKLVPALILINQQSVVWQKTEAWQDLAADLSNELKLLGVNEA</sequence>
<dbReference type="RefSeq" id="WP_066714382.1">
    <property type="nucleotide sequence ID" value="NZ_CP118869.1"/>
</dbReference>
<dbReference type="AlphaFoldDB" id="A0A133YAM8"/>
<protein>
    <recommendedName>
        <fullName evidence="1">Thioredoxin domain-containing protein</fullName>
    </recommendedName>
</protein>
<dbReference type="CDD" id="cd02947">
    <property type="entry name" value="TRX_family"/>
    <property type="match status" value="1"/>
</dbReference>
<dbReference type="PROSITE" id="PS51257">
    <property type="entry name" value="PROKAR_LIPOPROTEIN"/>
    <property type="match status" value="1"/>
</dbReference>
<feature type="domain" description="Thioredoxin" evidence="1">
    <location>
        <begin position="87"/>
        <end position="171"/>
    </location>
</feature>
<dbReference type="SUPFAM" id="SSF52833">
    <property type="entry name" value="Thioredoxin-like"/>
    <property type="match status" value="1"/>
</dbReference>
<reference evidence="3" key="1">
    <citation type="submission" date="2016-01" db="EMBL/GenBank/DDBJ databases">
        <authorList>
            <person name="Mitreva M."/>
            <person name="Pepin K.H."/>
            <person name="Mihindukulasuriya K.A."/>
            <person name="Fulton R."/>
            <person name="Fronick C."/>
            <person name="O'Laughlin M."/>
            <person name="Miner T."/>
            <person name="Herter B."/>
            <person name="Rosa B.A."/>
            <person name="Cordes M."/>
            <person name="Tomlinson C."/>
            <person name="Wollam A."/>
            <person name="Palsikar V.B."/>
            <person name="Mardis E.R."/>
            <person name="Wilson R.K."/>
        </authorList>
    </citation>
    <scope>NUCLEOTIDE SEQUENCE [LARGE SCALE GENOMIC DNA]</scope>
    <source>
        <strain evidence="3">KA00274</strain>
    </source>
</reference>
<dbReference type="Pfam" id="PF00085">
    <property type="entry name" value="Thioredoxin"/>
    <property type="match status" value="1"/>
</dbReference>
<name>A0A133YAM8_9FIRM</name>
<evidence type="ECO:0000313" key="2">
    <source>
        <dbReference type="EMBL" id="KXB40177.1"/>
    </source>
</evidence>
<organism evidence="2 3">
    <name type="scientific">Amygdalobacter nucleatus</name>
    <dbReference type="NCBI Taxonomy" id="3029274"/>
    <lineage>
        <taxon>Bacteria</taxon>
        <taxon>Bacillati</taxon>
        <taxon>Bacillota</taxon>
        <taxon>Clostridia</taxon>
        <taxon>Eubacteriales</taxon>
        <taxon>Oscillospiraceae</taxon>
        <taxon>Amygdalobacter</taxon>
    </lineage>
</organism>
<proteinExistence type="predicted"/>
<dbReference type="Proteomes" id="UP000070080">
    <property type="component" value="Unassembled WGS sequence"/>
</dbReference>
<accession>A0A133YAM8</accession>